<proteinExistence type="predicted"/>
<name>A0A317XN62_9BASI</name>
<dbReference type="GO" id="GO:0051301">
    <property type="term" value="P:cell division"/>
    <property type="evidence" value="ECO:0007669"/>
    <property type="project" value="UniProtKB-KW"/>
</dbReference>
<dbReference type="PANTHER" id="PTHR12663:SF0">
    <property type="entry name" value="PRECOCIOUS DISSOCIATION OF SISTERS 5, ISOFORM A"/>
    <property type="match status" value="1"/>
</dbReference>
<dbReference type="GO" id="GO:0000785">
    <property type="term" value="C:chromatin"/>
    <property type="evidence" value="ECO:0007669"/>
    <property type="project" value="TreeGrafter"/>
</dbReference>
<reference evidence="7 8" key="1">
    <citation type="journal article" date="2018" name="Mol. Biol. Evol.">
        <title>Broad Genomic Sampling Reveals a Smut Pathogenic Ancestry of the Fungal Clade Ustilaginomycotina.</title>
        <authorList>
            <person name="Kijpornyongpan T."/>
            <person name="Mondo S.J."/>
            <person name="Barry K."/>
            <person name="Sandor L."/>
            <person name="Lee J."/>
            <person name="Lipzen A."/>
            <person name="Pangilinan J."/>
            <person name="LaButti K."/>
            <person name="Hainaut M."/>
            <person name="Henrissat B."/>
            <person name="Grigoriev I.V."/>
            <person name="Spatafora J.W."/>
            <person name="Aime M.C."/>
        </authorList>
    </citation>
    <scope>NUCLEOTIDE SEQUENCE [LARGE SCALE GENOMIC DNA]</scope>
    <source>
        <strain evidence="7 8">MCA 3645</strain>
    </source>
</reference>
<evidence type="ECO:0000256" key="3">
    <source>
        <dbReference type="ARBA" id="ARBA00022776"/>
    </source>
</evidence>
<dbReference type="Gene3D" id="1.25.10.10">
    <property type="entry name" value="Leucine-rich Repeat Variant"/>
    <property type="match status" value="1"/>
</dbReference>
<dbReference type="GO" id="GO:0005634">
    <property type="term" value="C:nucleus"/>
    <property type="evidence" value="ECO:0007669"/>
    <property type="project" value="UniProtKB-SubCell"/>
</dbReference>
<feature type="compositionally biased region" description="Acidic residues" evidence="6">
    <location>
        <begin position="1255"/>
        <end position="1279"/>
    </location>
</feature>
<gene>
    <name evidence="7" type="ORF">BCV70DRAFT_190652</name>
</gene>
<dbReference type="InterPro" id="IPR016024">
    <property type="entry name" value="ARM-type_fold"/>
</dbReference>
<dbReference type="CDD" id="cd19953">
    <property type="entry name" value="PDS5"/>
    <property type="match status" value="1"/>
</dbReference>
<dbReference type="Proteomes" id="UP000246740">
    <property type="component" value="Unassembled WGS sequence"/>
</dbReference>
<evidence type="ECO:0000313" key="7">
    <source>
        <dbReference type="EMBL" id="PWY99706.1"/>
    </source>
</evidence>
<evidence type="ECO:0000256" key="4">
    <source>
        <dbReference type="ARBA" id="ARBA00023242"/>
    </source>
</evidence>
<evidence type="ECO:0000256" key="6">
    <source>
        <dbReference type="SAM" id="MobiDB-lite"/>
    </source>
</evidence>
<dbReference type="EMBL" id="KZ819194">
    <property type="protein sequence ID" value="PWY99706.1"/>
    <property type="molecule type" value="Genomic_DNA"/>
</dbReference>
<keyword evidence="4" id="KW-0539">Nucleus</keyword>
<dbReference type="STRING" id="1882483.A0A317XN62"/>
<accession>A0A317XN62</accession>
<evidence type="ECO:0000256" key="5">
    <source>
        <dbReference type="ARBA" id="ARBA00023306"/>
    </source>
</evidence>
<dbReference type="OrthoDB" id="200660at2759"/>
<feature type="region of interest" description="Disordered" evidence="6">
    <location>
        <begin position="807"/>
        <end position="826"/>
    </location>
</feature>
<sequence length="1296" mass="143277">MAPTATSTTTTTAAAGASTRRQALARLSLKGKLYVKGSSTDALLKRVKQVRLELSEMDQDAVDVKSLKPVCDELVSAELMLHKDKAVKANVACCLADMLRLFAPNAPFNPAQLRDIFQFFLHQLTLSNAGLSKPAGPQYPEYFYLLESLSNVKSIVLVCDLSNADDMMTDYFKGFLDLARPDMSKNVEICMADMLVQLIDECVSLPSDVLELLLANFTTKAIKHNPAAHRLAVEVCSNTKDRLQKYVAQYFNEVITSAVAEDDQDERINALQTAHSLILQINRVVPSLLLNVIPQLEEELRAEDVQLRILATKVLGQMFAEKSTNAAESGDLARRYAGTWRAWLGRANDKSSSLRVVWAEATKPLLVQHPELKSDLSPILSQKLLEPDERVRAAMAKTLGLLDYETALHHLDKSVLQTLADRCKDKRTLVRKEALESVGKLFDMAYSEIENHDPAAIQQFAWIPQEVFKCLYAGSTDMQQLVAETVEKHILPLPANPEEDEAAAWTNRLLVVMKYMEPEATKAMFRLTNLIYARPFILDHFIDCCEQYNGGDVAADKDGGVVRAMMADRIRRCAMLLGDPESAKDALHAFAKLNDARIYRLLRTCFDPQQDLKSLVKSRNDALRRIENASSSILPTMAALIRIGGFFILNRSSVPTLLKRLQQAPKKAAASAAAAAAAASSSSSSSQALAGNDSQFSEGGFGGSDTEAFRSSAQELLEFMAKRCPQMFAMHVPELCRALLADDTGSASNVVLTTVCLQALASVAQWNVSKVSLDKRTVERLSRYVLKGTPEQSKFAAKLLSIVATGGTRGGRKAAGQKPGAPGTSVSSTAAYGVLEETLDSLAKHLGTAKPERQAASLLALAQLFKHAPDTVENVADTVVKTILGDVLLKPLSPARAKAYRNGGQDWVEDSAVEHELQSKLLALTVLTKRCEAFADTDSADDMSKPIFRLLWAVIASGEARETLNTPPPAKSRMRLQAAICVLKLARHTVYDKCVGRQYFNLAFVVQDESFNVRSRLLHKLMTYLAQRRIDARYLAMAFLAAYDPEEENRNMVVRYCTSSKAQLQSEQRLKILDVNFPRFIHLLANHPDFTRENSDDIAGFVRYLDFFLDSLAGPSNLSLFYYLATRVKGVRDAESQGASENLYALSELAQLVIKRRAAQHGWSIESYPGKITLPGDIFKPLPSRDVQREIYDRQYLPQDLVQKLSQPTKHTAKKWTVSTSGLGSSATKKRKASSAKTKSSSAAKSRKKRRPSYEDDEDEEEESDEEDQDMDEDEEEQANGDNVDGNESSDLSDVE</sequence>
<evidence type="ECO:0000256" key="1">
    <source>
        <dbReference type="ARBA" id="ARBA00004123"/>
    </source>
</evidence>
<dbReference type="Pfam" id="PF20168">
    <property type="entry name" value="PDS5"/>
    <property type="match status" value="1"/>
</dbReference>
<dbReference type="GO" id="GO:0006281">
    <property type="term" value="P:DNA repair"/>
    <property type="evidence" value="ECO:0007669"/>
    <property type="project" value="TreeGrafter"/>
</dbReference>
<evidence type="ECO:0000256" key="2">
    <source>
        <dbReference type="ARBA" id="ARBA00022618"/>
    </source>
</evidence>
<feature type="region of interest" description="Disordered" evidence="6">
    <location>
        <begin position="1207"/>
        <end position="1296"/>
    </location>
</feature>
<comment type="subcellular location">
    <subcellularLocation>
        <location evidence="1">Nucleus</location>
    </subcellularLocation>
</comment>
<dbReference type="FunCoup" id="A0A317XN62">
    <property type="interactions" value="472"/>
</dbReference>
<evidence type="ECO:0000313" key="8">
    <source>
        <dbReference type="Proteomes" id="UP000246740"/>
    </source>
</evidence>
<organism evidence="7 8">
    <name type="scientific">Testicularia cyperi</name>
    <dbReference type="NCBI Taxonomy" id="1882483"/>
    <lineage>
        <taxon>Eukaryota</taxon>
        <taxon>Fungi</taxon>
        <taxon>Dikarya</taxon>
        <taxon>Basidiomycota</taxon>
        <taxon>Ustilaginomycotina</taxon>
        <taxon>Ustilaginomycetes</taxon>
        <taxon>Ustilaginales</taxon>
        <taxon>Anthracoideaceae</taxon>
        <taxon>Testicularia</taxon>
    </lineage>
</organism>
<keyword evidence="2" id="KW-0132">Cell division</keyword>
<dbReference type="InParanoid" id="A0A317XN62"/>
<dbReference type="SUPFAM" id="SSF48371">
    <property type="entry name" value="ARM repeat"/>
    <property type="match status" value="1"/>
</dbReference>
<feature type="compositionally biased region" description="Low complexity" evidence="6">
    <location>
        <begin position="1235"/>
        <end position="1244"/>
    </location>
</feature>
<keyword evidence="8" id="KW-1185">Reference proteome</keyword>
<dbReference type="InterPro" id="IPR011989">
    <property type="entry name" value="ARM-like"/>
</dbReference>
<dbReference type="PANTHER" id="PTHR12663">
    <property type="entry name" value="ANDROGEN INDUCED INHIBITOR OF PROLIFERATION AS3 / PDS5-RELATED"/>
    <property type="match status" value="1"/>
</dbReference>
<keyword evidence="5" id="KW-0131">Cell cycle</keyword>
<dbReference type="GO" id="GO:0007064">
    <property type="term" value="P:mitotic sister chromatid cohesion"/>
    <property type="evidence" value="ECO:0007669"/>
    <property type="project" value="InterPro"/>
</dbReference>
<keyword evidence="3" id="KW-0498">Mitosis</keyword>
<protein>
    <submittedName>
        <fullName evidence="7">ARM repeat-containing protein</fullName>
    </submittedName>
</protein>
<dbReference type="InterPro" id="IPR039776">
    <property type="entry name" value="Pds5"/>
</dbReference>